<dbReference type="PANTHER" id="PTHR11061:SF30">
    <property type="entry name" value="TRNA (URACIL(54)-C(5))-METHYLTRANSFERASE"/>
    <property type="match status" value="1"/>
</dbReference>
<dbReference type="Proteomes" id="UP000196365">
    <property type="component" value="Unassembled WGS sequence"/>
</dbReference>
<reference evidence="7 8" key="1">
    <citation type="submission" date="2017-02" db="EMBL/GenBank/DDBJ databases">
        <authorList>
            <person name="Peterson S.W."/>
        </authorList>
    </citation>
    <scope>NUCLEOTIDE SEQUENCE [LARGE SCALE GENOMIC DNA]</scope>
    <source>
        <strain evidence="7 8">DSM 15102</strain>
    </source>
</reference>
<dbReference type="CDD" id="cd02440">
    <property type="entry name" value="AdoMet_MTases"/>
    <property type="match status" value="1"/>
</dbReference>
<evidence type="ECO:0000313" key="7">
    <source>
        <dbReference type="EMBL" id="SJZ82159.1"/>
    </source>
</evidence>
<keyword evidence="3 4" id="KW-0949">S-adenosyl-L-methionine</keyword>
<dbReference type="OrthoDB" id="9804590at2"/>
<dbReference type="InterPro" id="IPR030391">
    <property type="entry name" value="MeTrfase_TrmA_CS"/>
</dbReference>
<dbReference type="GO" id="GO:0070041">
    <property type="term" value="F:rRNA (uridine-C5-)-methyltransferase activity"/>
    <property type="evidence" value="ECO:0007669"/>
    <property type="project" value="TreeGrafter"/>
</dbReference>
<proteinExistence type="inferred from homology"/>
<dbReference type="InterPro" id="IPR010280">
    <property type="entry name" value="U5_MeTrfase_fam"/>
</dbReference>
<dbReference type="SUPFAM" id="SSF53335">
    <property type="entry name" value="S-adenosyl-L-methionine-dependent methyltransferases"/>
    <property type="match status" value="1"/>
</dbReference>
<name>A0A1T4NS97_9FIRM</name>
<keyword evidence="1 4" id="KW-0489">Methyltransferase</keyword>
<evidence type="ECO:0000256" key="3">
    <source>
        <dbReference type="ARBA" id="ARBA00022691"/>
    </source>
</evidence>
<dbReference type="SUPFAM" id="SSF50249">
    <property type="entry name" value="Nucleic acid-binding proteins"/>
    <property type="match status" value="1"/>
</dbReference>
<dbReference type="InterPro" id="IPR002792">
    <property type="entry name" value="TRAM_dom"/>
</dbReference>
<feature type="binding site" evidence="4">
    <location>
        <position position="386"/>
    </location>
    <ligand>
        <name>S-adenosyl-L-methionine</name>
        <dbReference type="ChEBI" id="CHEBI:59789"/>
    </ligand>
</feature>
<feature type="binding site" evidence="4">
    <location>
        <position position="288"/>
    </location>
    <ligand>
        <name>S-adenosyl-L-methionine</name>
        <dbReference type="ChEBI" id="CHEBI:59789"/>
    </ligand>
</feature>
<dbReference type="AlphaFoldDB" id="A0A1T4NS97"/>
<gene>
    <name evidence="7" type="ORF">SAMN02745973_01796</name>
</gene>
<dbReference type="PANTHER" id="PTHR11061">
    <property type="entry name" value="RNA M5U METHYLTRANSFERASE"/>
    <property type="match status" value="1"/>
</dbReference>
<dbReference type="FunFam" id="3.40.50.150:FF:000009">
    <property type="entry name" value="23S rRNA (Uracil(1939)-C(5))-methyltransferase RlmD"/>
    <property type="match status" value="1"/>
</dbReference>
<evidence type="ECO:0000259" key="6">
    <source>
        <dbReference type="PROSITE" id="PS50926"/>
    </source>
</evidence>
<dbReference type="FunFam" id="2.40.50.140:FF:000097">
    <property type="entry name" value="23S rRNA (uracil(1939)-C(5))-methyltransferase RlmD"/>
    <property type="match status" value="1"/>
</dbReference>
<dbReference type="GO" id="GO:0070475">
    <property type="term" value="P:rRNA base methylation"/>
    <property type="evidence" value="ECO:0007669"/>
    <property type="project" value="TreeGrafter"/>
</dbReference>
<sequence>MKKDIPVQKNKRYPLVIQDLGHRGEGIGKIDGFTIFVEGAIPEDKIEVKIVKIKSHYAIGKLEKIITPSLYRRIPPCSIAEKCGGCQIQKIEYEKQLEYKTQLVKDNIKRIGKLEDVTIYPIIGMENPWNYRNKAQFPIGQDKGKPVLGFYAPKSHKIISTDQCFIQHLVNHKIINIVKNFIEEFEISIYKEEHHKGLLRHLVTKVGFSTQEVMVILVVNGRELPYYETLVNKLKESIPNISSIYLNYNQKKTNTILGSENRLLYGKEYIIDYIGDIKFQISPLSFFQVNPIQTKILYKKALEYANLKGNEIVYDIYCGIGTISLFLAKKAKKVIGVESVEQAIQDAKKNARLNQIENTEFYTGKAEEIIEKLYEQEGQADVIVLDPPRKGCQSKVLDTIIQRKPERIVYVSCNPSTLARDLNYLESGGFKTVEIQPVDMFPHTPHVECVVLMSRVEK</sequence>
<dbReference type="InterPro" id="IPR030390">
    <property type="entry name" value="MeTrfase_TrmA_AS"/>
</dbReference>
<dbReference type="NCBIfam" id="TIGR00479">
    <property type="entry name" value="rumA"/>
    <property type="match status" value="1"/>
</dbReference>
<dbReference type="Gene3D" id="3.40.50.150">
    <property type="entry name" value="Vaccinia Virus protein VP39"/>
    <property type="match status" value="1"/>
</dbReference>
<organism evidence="7 8">
    <name type="scientific">Garciella nitratireducens DSM 15102</name>
    <dbReference type="NCBI Taxonomy" id="1121911"/>
    <lineage>
        <taxon>Bacteria</taxon>
        <taxon>Bacillati</taxon>
        <taxon>Bacillota</taxon>
        <taxon>Clostridia</taxon>
        <taxon>Eubacteriales</taxon>
        <taxon>Eubacteriaceae</taxon>
        <taxon>Garciella</taxon>
    </lineage>
</organism>
<evidence type="ECO:0000313" key="8">
    <source>
        <dbReference type="Proteomes" id="UP000196365"/>
    </source>
</evidence>
<evidence type="ECO:0000256" key="4">
    <source>
        <dbReference type="PROSITE-ProRule" id="PRU01024"/>
    </source>
</evidence>
<accession>A0A1T4NS97</accession>
<dbReference type="FunFam" id="2.40.50.1070:FF:000003">
    <property type="entry name" value="23S rRNA (Uracil-5-)-methyltransferase RumA"/>
    <property type="match status" value="1"/>
</dbReference>
<dbReference type="PROSITE" id="PS50926">
    <property type="entry name" value="TRAM"/>
    <property type="match status" value="1"/>
</dbReference>
<dbReference type="PROSITE" id="PS01230">
    <property type="entry name" value="TRMA_1"/>
    <property type="match status" value="1"/>
</dbReference>
<dbReference type="Gene3D" id="2.40.50.1070">
    <property type="match status" value="1"/>
</dbReference>
<evidence type="ECO:0000256" key="1">
    <source>
        <dbReference type="ARBA" id="ARBA00022603"/>
    </source>
</evidence>
<dbReference type="PROSITE" id="PS01231">
    <property type="entry name" value="TRMA_2"/>
    <property type="match status" value="1"/>
</dbReference>
<feature type="active site" description="Nucleophile" evidence="4">
    <location>
        <position position="413"/>
    </location>
</feature>
<feature type="binding site" evidence="4">
    <location>
        <position position="338"/>
    </location>
    <ligand>
        <name>S-adenosyl-L-methionine</name>
        <dbReference type="ChEBI" id="CHEBI:59789"/>
    </ligand>
</feature>
<dbReference type="Pfam" id="PF05958">
    <property type="entry name" value="tRNA_U5-meth_tr"/>
    <property type="match status" value="1"/>
</dbReference>
<keyword evidence="2 4" id="KW-0808">Transferase</keyword>
<dbReference type="PROSITE" id="PS51687">
    <property type="entry name" value="SAM_MT_RNA_M5U"/>
    <property type="match status" value="1"/>
</dbReference>
<keyword evidence="8" id="KW-1185">Reference proteome</keyword>
<comment type="similarity">
    <text evidence="4">Belongs to the class I-like SAM-binding methyltransferase superfamily. RNA M5U methyltransferase family.</text>
</comment>
<dbReference type="InterPro" id="IPR012340">
    <property type="entry name" value="NA-bd_OB-fold"/>
</dbReference>
<feature type="domain" description="TRAM" evidence="6">
    <location>
        <begin position="6"/>
        <end position="64"/>
    </location>
</feature>
<dbReference type="Pfam" id="PF01938">
    <property type="entry name" value="TRAM"/>
    <property type="match status" value="1"/>
</dbReference>
<evidence type="ECO:0000256" key="2">
    <source>
        <dbReference type="ARBA" id="ARBA00022679"/>
    </source>
</evidence>
<feature type="binding site" evidence="4">
    <location>
        <position position="317"/>
    </location>
    <ligand>
        <name>S-adenosyl-L-methionine</name>
        <dbReference type="ChEBI" id="CHEBI:59789"/>
    </ligand>
</feature>
<feature type="active site" evidence="5">
    <location>
        <position position="413"/>
    </location>
</feature>
<dbReference type="InterPro" id="IPR029063">
    <property type="entry name" value="SAM-dependent_MTases_sf"/>
</dbReference>
<dbReference type="EMBL" id="FUWV01000012">
    <property type="protein sequence ID" value="SJZ82159.1"/>
    <property type="molecule type" value="Genomic_DNA"/>
</dbReference>
<dbReference type="Gene3D" id="2.40.50.140">
    <property type="entry name" value="Nucleic acid-binding proteins"/>
    <property type="match status" value="1"/>
</dbReference>
<dbReference type="RefSeq" id="WP_087679175.1">
    <property type="nucleotide sequence ID" value="NZ_FUWV01000012.1"/>
</dbReference>
<evidence type="ECO:0000256" key="5">
    <source>
        <dbReference type="PROSITE-ProRule" id="PRU10015"/>
    </source>
</evidence>
<protein>
    <submittedName>
        <fullName evidence="7">23S rRNA (Uracil1939-C5)-methyltransferase</fullName>
    </submittedName>
</protein>